<dbReference type="PANTHER" id="PTHR46890:SF48">
    <property type="entry name" value="RNA-DIRECTED DNA POLYMERASE"/>
    <property type="match status" value="1"/>
</dbReference>
<dbReference type="EMBL" id="JANJYI010000001">
    <property type="protein sequence ID" value="KAK2663795.1"/>
    <property type="molecule type" value="Genomic_DNA"/>
</dbReference>
<organism evidence="1 2">
    <name type="scientific">Dipteronia dyeriana</name>
    <dbReference type="NCBI Taxonomy" id="168575"/>
    <lineage>
        <taxon>Eukaryota</taxon>
        <taxon>Viridiplantae</taxon>
        <taxon>Streptophyta</taxon>
        <taxon>Embryophyta</taxon>
        <taxon>Tracheophyta</taxon>
        <taxon>Spermatophyta</taxon>
        <taxon>Magnoliopsida</taxon>
        <taxon>eudicotyledons</taxon>
        <taxon>Gunneridae</taxon>
        <taxon>Pentapetalae</taxon>
        <taxon>rosids</taxon>
        <taxon>malvids</taxon>
        <taxon>Sapindales</taxon>
        <taxon>Sapindaceae</taxon>
        <taxon>Hippocastanoideae</taxon>
        <taxon>Acereae</taxon>
        <taxon>Dipteronia</taxon>
    </lineage>
</organism>
<proteinExistence type="predicted"/>
<sequence>MLANKLSIWNMNVVGSIFHKKWRIITRLQGIQKSLWERFRSYLANLEIKLRKEYNRIIKQEEIFWLQNPETFGLRGETEILNSFTLPLWLEGDITSLRALKLITSNYSSLPYLFLVLEESVIDDLNKEVNEEEVRTGLFGIGSLKASGPDGFHTAFFQNQWAVCKSDLVRLVVDSFKNGTFPTSLNQTLIAIVPKVSSPLDTTQLHPISLCNTTYKIISKVVVRRLRDLMSNLISPNQVAFVPGRQIQDNTVVAKEVLHKFKYMQGIGVLKEHATVDLLDECMLLTVDCFMFKEEWKVQQLSFVLSGHIVHRILNIHTGRSCSGLDRKIWKWTQERDFTVKSAYEGQLEADNLSPWS</sequence>
<dbReference type="InterPro" id="IPR052343">
    <property type="entry name" value="Retrotransposon-Effector_Assoc"/>
</dbReference>
<dbReference type="PANTHER" id="PTHR46890">
    <property type="entry name" value="NON-LTR RETROLELEMENT REVERSE TRANSCRIPTASE-LIKE PROTEIN-RELATED"/>
    <property type="match status" value="1"/>
</dbReference>
<reference evidence="1" key="1">
    <citation type="journal article" date="2023" name="Plant J.">
        <title>Genome sequences and population genomics provide insights into the demographic history, inbreeding, and mutation load of two 'living fossil' tree species of Dipteronia.</title>
        <authorList>
            <person name="Feng Y."/>
            <person name="Comes H.P."/>
            <person name="Chen J."/>
            <person name="Zhu S."/>
            <person name="Lu R."/>
            <person name="Zhang X."/>
            <person name="Li P."/>
            <person name="Qiu J."/>
            <person name="Olsen K.M."/>
            <person name="Qiu Y."/>
        </authorList>
    </citation>
    <scope>NUCLEOTIDE SEQUENCE</scope>
    <source>
        <strain evidence="1">KIB01</strain>
    </source>
</reference>
<evidence type="ECO:0008006" key="3">
    <source>
        <dbReference type="Google" id="ProtNLM"/>
    </source>
</evidence>
<evidence type="ECO:0000313" key="1">
    <source>
        <dbReference type="EMBL" id="KAK2663795.1"/>
    </source>
</evidence>
<protein>
    <recommendedName>
        <fullName evidence="3">Reverse transcriptase domain-containing protein</fullName>
    </recommendedName>
</protein>
<dbReference type="AlphaFoldDB" id="A0AAD9XQM1"/>
<keyword evidence="2" id="KW-1185">Reference proteome</keyword>
<accession>A0AAD9XQM1</accession>
<gene>
    <name evidence="1" type="ORF">Ddye_002369</name>
</gene>
<evidence type="ECO:0000313" key="2">
    <source>
        <dbReference type="Proteomes" id="UP001280121"/>
    </source>
</evidence>
<comment type="caution">
    <text evidence="1">The sequence shown here is derived from an EMBL/GenBank/DDBJ whole genome shotgun (WGS) entry which is preliminary data.</text>
</comment>
<dbReference type="Proteomes" id="UP001280121">
    <property type="component" value="Unassembled WGS sequence"/>
</dbReference>
<name>A0AAD9XQM1_9ROSI</name>